<evidence type="ECO:0000256" key="2">
    <source>
        <dbReference type="ARBA" id="ARBA00022679"/>
    </source>
</evidence>
<dbReference type="AlphaFoldDB" id="A0A812Q314"/>
<dbReference type="Proteomes" id="UP000604046">
    <property type="component" value="Unassembled WGS sequence"/>
</dbReference>
<evidence type="ECO:0000256" key="3">
    <source>
        <dbReference type="ARBA" id="ARBA00022691"/>
    </source>
</evidence>
<reference evidence="4" key="1">
    <citation type="submission" date="2021-02" db="EMBL/GenBank/DDBJ databases">
        <authorList>
            <person name="Dougan E. K."/>
            <person name="Rhodes N."/>
            <person name="Thang M."/>
            <person name="Chan C."/>
        </authorList>
    </citation>
    <scope>NUCLEOTIDE SEQUENCE</scope>
</reference>
<comment type="caution">
    <text evidence="4">The sequence shown here is derived from an EMBL/GenBank/DDBJ whole genome shotgun (WGS) entry which is preliminary data.</text>
</comment>
<gene>
    <name evidence="4" type="ORF">SNAT2548_LOCUS20837</name>
</gene>
<proteinExistence type="predicted"/>
<dbReference type="EMBL" id="CAJNDS010002225">
    <property type="protein sequence ID" value="CAE7381755.1"/>
    <property type="molecule type" value="Genomic_DNA"/>
</dbReference>
<evidence type="ECO:0000313" key="5">
    <source>
        <dbReference type="Proteomes" id="UP000604046"/>
    </source>
</evidence>
<dbReference type="GO" id="GO:0008168">
    <property type="term" value="F:methyltransferase activity"/>
    <property type="evidence" value="ECO:0007669"/>
    <property type="project" value="UniProtKB-KW"/>
</dbReference>
<keyword evidence="3" id="KW-0949">S-adenosyl-L-methionine</keyword>
<sequence>MAASIKRAAQQHGCEATVHCVDISRQARVDLATSKVRNFYLQQLRDGLYDAVLLSPPCSSFSRAVWANFRGPRPVRSSLFPRGYKKLTAVERDKAILGTLFADFAGEVALLVAQGVATFLAFEQREDLGALKKGPHRGQRPASMWQWPQLHHALEKGLRTVAFHQASFGVPFPKPTRLLLKYNGPLPSFVFEGRPTFADDGSYEGPLPAPSEHRYLGDRAMLCRWLAEILVSTCSATAPPTTSSGRLQVPTKKDLSYVTNEPEGPRTVGGVGDPRTFRMATGGEEGCYTRSCMRQMWRTWLEKRGIRDEKLLTVTEGQPLYLRLLRALLEAAGDPDREFLLRAEEGLPVGILEPLPRTPHVCEEQSKWALENEPWEESQAWVPNYSSQKEHADFVRTKFDEDVEEGLMEKMTLGEFKRRYGEHQAIAVLAVIVEDEATGKKRVIHDATHGVRVNHRVLCRDKLRAPGAREKKQLLREFQASGIVAFSVAGDIQGLKGLRFHYCAPGSILV</sequence>
<dbReference type="InterPro" id="IPR018117">
    <property type="entry name" value="C5_DNA_meth_AS"/>
</dbReference>
<keyword evidence="2" id="KW-0808">Transferase</keyword>
<dbReference type="PROSITE" id="PS00094">
    <property type="entry name" value="C5_MTASE_1"/>
    <property type="match status" value="1"/>
</dbReference>
<keyword evidence="5" id="KW-1185">Reference proteome</keyword>
<accession>A0A812Q314</accession>
<protein>
    <submittedName>
        <fullName evidence="4">Uncharacterized protein</fullName>
    </submittedName>
</protein>
<name>A0A812Q314_9DINO</name>
<dbReference type="GO" id="GO:0032259">
    <property type="term" value="P:methylation"/>
    <property type="evidence" value="ECO:0007669"/>
    <property type="project" value="UniProtKB-KW"/>
</dbReference>
<evidence type="ECO:0000313" key="4">
    <source>
        <dbReference type="EMBL" id="CAE7381755.1"/>
    </source>
</evidence>
<dbReference type="OrthoDB" id="420758at2759"/>
<evidence type="ECO:0000256" key="1">
    <source>
        <dbReference type="ARBA" id="ARBA00022603"/>
    </source>
</evidence>
<organism evidence="4 5">
    <name type="scientific">Symbiodinium natans</name>
    <dbReference type="NCBI Taxonomy" id="878477"/>
    <lineage>
        <taxon>Eukaryota</taxon>
        <taxon>Sar</taxon>
        <taxon>Alveolata</taxon>
        <taxon>Dinophyceae</taxon>
        <taxon>Suessiales</taxon>
        <taxon>Symbiodiniaceae</taxon>
        <taxon>Symbiodinium</taxon>
    </lineage>
</organism>
<keyword evidence="1" id="KW-0489">Methyltransferase</keyword>